<proteinExistence type="predicted"/>
<reference evidence="1 2" key="1">
    <citation type="journal article" date="2013" name="Genome Announc.">
        <title>The Draft Genome Sequence of Sphingomonas paucimobilis Strain HER1398 (Proteobacteria), Host to the Giant PAU Phage, Indicates That It Is a Member of the Genus Sphingobacterium (Bacteroidetes).</title>
        <authorList>
            <person name="White R.A.III."/>
            <person name="Suttle C.A."/>
        </authorList>
    </citation>
    <scope>NUCLEOTIDE SEQUENCE [LARGE SCALE GENOMIC DNA]</scope>
    <source>
        <strain evidence="1 2">HER1398</strain>
    </source>
</reference>
<evidence type="ECO:0000313" key="2">
    <source>
        <dbReference type="Proteomes" id="UP000016584"/>
    </source>
</evidence>
<keyword evidence="2" id="KW-1185">Reference proteome</keyword>
<protein>
    <submittedName>
        <fullName evidence="1">Uncharacterized protein</fullName>
    </submittedName>
</protein>
<dbReference type="RefSeq" id="WP_021069687.1">
    <property type="nucleotide sequence ID" value="NZ_ATDL01000012.1"/>
</dbReference>
<dbReference type="PATRIC" id="fig|1346330.5.peg.1505"/>
<dbReference type="Proteomes" id="UP000016584">
    <property type="component" value="Unassembled WGS sequence"/>
</dbReference>
<comment type="caution">
    <text evidence="1">The sequence shown here is derived from an EMBL/GenBank/DDBJ whole genome shotgun (WGS) entry which is preliminary data.</text>
</comment>
<accession>U2JB26</accession>
<sequence length="313" mass="37351">MTVQNVLDAFQNRDLVYLQSKINPLGIYSGIAVEGFLDTVDRFFKKVDIESLADEHFYDPFTCGELASNEQGYAFFDEESYCNYLLVITVVDEIVTDIRTLCDKPKSNYILHSESNEDLSYEYLLQFKIYEEDKIGYDSSSVDYQIYLRERAIAAIHDRSHISALDVEFLESWYLENKYLKTSYEDEYYDEEECIPVEKYRFKDTFTEYLNVVEEYLKSAKSNNDHNILKRFYNSLDKDNEAHLDKWYNICKREQAFKERMSYFVWPFNINDGSLYHLGLRFDSKPLEDILFTTDKYNVMRNREIEHIRSLRS</sequence>
<evidence type="ECO:0000313" key="1">
    <source>
        <dbReference type="EMBL" id="ERJ59868.1"/>
    </source>
</evidence>
<dbReference type="AlphaFoldDB" id="U2JB26"/>
<dbReference type="EMBL" id="ATDL01000012">
    <property type="protein sequence ID" value="ERJ59868.1"/>
    <property type="molecule type" value="Genomic_DNA"/>
</dbReference>
<gene>
    <name evidence="1" type="ORF">M472_13940</name>
</gene>
<name>U2JB26_9SPHI</name>
<organism evidence="1 2">
    <name type="scientific">Sphingobacterium paucimobilis HER1398</name>
    <dbReference type="NCBI Taxonomy" id="1346330"/>
    <lineage>
        <taxon>Bacteria</taxon>
        <taxon>Pseudomonadati</taxon>
        <taxon>Bacteroidota</taxon>
        <taxon>Sphingobacteriia</taxon>
        <taxon>Sphingobacteriales</taxon>
        <taxon>Sphingobacteriaceae</taxon>
        <taxon>Sphingobacterium</taxon>
    </lineage>
</organism>